<name>A0A1Y5T1K4_9RHOB</name>
<dbReference type="OrthoDB" id="23692at2"/>
<dbReference type="SUPFAM" id="SSF141868">
    <property type="entry name" value="EAL domain-like"/>
    <property type="match status" value="1"/>
</dbReference>
<dbReference type="STRING" id="315423.SAMN04488020_10743"/>
<proteinExistence type="predicted"/>
<sequence>MAWDFDEIEVSDQAPDPLSYAVAERDRHVIASVERALDTDNVVLAYQPVVVAGGGAKPVFFEGLLRVLDPSGRVIPARDFINEVEATETGRRLDVLALRCGIDALIQRPELRLSVNMSARSVAYPLWMKTLEDGLAADPFIAERLILEITESTAITMPKLVSRFVDDLQMRGICVAIDDFGTGYTSMRYLKDFCCDMMKIDGEFCRGVASQPDNRALVSAMVAIARHFDMVTVAECVETAEDARVLTEIGVDCLQGYLFGAPTINPSFVPCAVPRAG</sequence>
<keyword evidence="2" id="KW-0378">Hydrolase</keyword>
<dbReference type="PROSITE" id="PS50883">
    <property type="entry name" value="EAL"/>
    <property type="match status" value="1"/>
</dbReference>
<dbReference type="PANTHER" id="PTHR33121:SF79">
    <property type="entry name" value="CYCLIC DI-GMP PHOSPHODIESTERASE PDED-RELATED"/>
    <property type="match status" value="1"/>
</dbReference>
<dbReference type="InterPro" id="IPR035919">
    <property type="entry name" value="EAL_sf"/>
</dbReference>
<dbReference type="GO" id="GO:0071111">
    <property type="term" value="F:cyclic-guanylate-specific phosphodiesterase activity"/>
    <property type="evidence" value="ECO:0007669"/>
    <property type="project" value="UniProtKB-EC"/>
</dbReference>
<accession>A0A1Y5T1K4</accession>
<dbReference type="Pfam" id="PF00563">
    <property type="entry name" value="EAL"/>
    <property type="match status" value="1"/>
</dbReference>
<dbReference type="SMART" id="SM00052">
    <property type="entry name" value="EAL"/>
    <property type="match status" value="1"/>
</dbReference>
<dbReference type="PANTHER" id="PTHR33121">
    <property type="entry name" value="CYCLIC DI-GMP PHOSPHODIESTERASE PDEF"/>
    <property type="match status" value="1"/>
</dbReference>
<dbReference type="RefSeq" id="WP_085854524.1">
    <property type="nucleotide sequence ID" value="NZ_FOPF01000007.1"/>
</dbReference>
<gene>
    <name evidence="2" type="primary">gmr_4</name>
    <name evidence="2" type="ORF">PAM7066_02515</name>
</gene>
<evidence type="ECO:0000313" key="3">
    <source>
        <dbReference type="Proteomes" id="UP000193870"/>
    </source>
</evidence>
<dbReference type="Proteomes" id="UP000193870">
    <property type="component" value="Unassembled WGS sequence"/>
</dbReference>
<protein>
    <submittedName>
        <fullName evidence="2">Cyclic di-GMP phosphodiesterase Gmr</fullName>
        <ecNumber evidence="2">3.1.4.52</ecNumber>
    </submittedName>
</protein>
<dbReference type="Gene3D" id="3.20.20.450">
    <property type="entry name" value="EAL domain"/>
    <property type="match status" value="1"/>
</dbReference>
<dbReference type="EMBL" id="FWFV01000007">
    <property type="protein sequence ID" value="SLN53490.1"/>
    <property type="molecule type" value="Genomic_DNA"/>
</dbReference>
<dbReference type="AlphaFoldDB" id="A0A1Y5T1K4"/>
<dbReference type="InterPro" id="IPR050706">
    <property type="entry name" value="Cyclic-di-GMP_PDE-like"/>
</dbReference>
<keyword evidence="3" id="KW-1185">Reference proteome</keyword>
<evidence type="ECO:0000313" key="2">
    <source>
        <dbReference type="EMBL" id="SLN53490.1"/>
    </source>
</evidence>
<dbReference type="CDD" id="cd01948">
    <property type="entry name" value="EAL"/>
    <property type="match status" value="1"/>
</dbReference>
<dbReference type="InterPro" id="IPR001633">
    <property type="entry name" value="EAL_dom"/>
</dbReference>
<reference evidence="2 3" key="1">
    <citation type="submission" date="2017-03" db="EMBL/GenBank/DDBJ databases">
        <authorList>
            <person name="Afonso C.L."/>
            <person name="Miller P.J."/>
            <person name="Scott M.A."/>
            <person name="Spackman E."/>
            <person name="Goraichik I."/>
            <person name="Dimitrov K.M."/>
            <person name="Suarez D.L."/>
            <person name="Swayne D.E."/>
        </authorList>
    </citation>
    <scope>NUCLEOTIDE SEQUENCE [LARGE SCALE GENOMIC DNA]</scope>
    <source>
        <strain evidence="2 3">CECT 7066</strain>
    </source>
</reference>
<organism evidence="2 3">
    <name type="scientific">Palleronia marisminoris</name>
    <dbReference type="NCBI Taxonomy" id="315423"/>
    <lineage>
        <taxon>Bacteria</taxon>
        <taxon>Pseudomonadati</taxon>
        <taxon>Pseudomonadota</taxon>
        <taxon>Alphaproteobacteria</taxon>
        <taxon>Rhodobacterales</taxon>
        <taxon>Roseobacteraceae</taxon>
        <taxon>Palleronia</taxon>
    </lineage>
</organism>
<feature type="domain" description="EAL" evidence="1">
    <location>
        <begin position="26"/>
        <end position="276"/>
    </location>
</feature>
<dbReference type="EC" id="3.1.4.52" evidence="2"/>
<evidence type="ECO:0000259" key="1">
    <source>
        <dbReference type="PROSITE" id="PS50883"/>
    </source>
</evidence>